<sequence length="534" mass="59728">MFEYAPRPTCQMGPNCGSKLLFCDRSHGQPHCAAKVRPGGNCTGFINGEDVCLNGICQNGQCRQTNNNDNTPTPMPPSPATTEKPIRPVQSCYNEHECCSVWAQKGECQQNQGYMHAWCKASCQQCQPDYDLYQECNNRHPNCQTWTSQGQCQRNKFWMAENCRQSCGKCRVSRQQVCSGGQDSQQNRDRITLAPPASKCASRSCFNENICCQLWGLAGECRRNPTWMNCFCRVSCGRCVPQDYDFGGCADYSQRCRYWGQLGRMCRNALDVGELYGGVAAHVHQRQCRRHQQQLKNQLDQCSANPTTTFIKGQCQRNQFWMAENCRQSCGKCRVSRQQVCNGGQGSQQNRDRITLAPPASKCASRSCFNENICCQLWGLAGECRRNPTWMNCFCRVSCGRCVPQDYDFGGCADYSQRCRYWANSGECGRNAWMLENCRWSCGTCVGFWELRQLCRMGGNGRGKRAADGMPAIDFANMDMSSLISRFVREVNRNRTNEEGDGFGPPVHGIPVVGGGASDAVRSAGPPSDSFAES</sequence>
<dbReference type="AlphaFoldDB" id="A0A183C0M7"/>
<feature type="disulfide bond" evidence="1">
    <location>
        <begin position="136"/>
        <end position="170"/>
    </location>
</feature>
<feature type="disulfide bond" evidence="1">
    <location>
        <begin position="205"/>
        <end position="239"/>
    </location>
</feature>
<feature type="domain" description="ShKT" evidence="3">
    <location>
        <begin position="205"/>
        <end position="239"/>
    </location>
</feature>
<feature type="domain" description="ShKT" evidence="3">
    <location>
        <begin position="288"/>
        <end position="333"/>
    </location>
</feature>
<reference evidence="4" key="1">
    <citation type="submission" date="2013-12" db="EMBL/GenBank/DDBJ databases">
        <authorList>
            <person name="Aslett M."/>
        </authorList>
    </citation>
    <scope>NUCLEOTIDE SEQUENCE [LARGE SCALE GENOMIC DNA]</scope>
    <source>
        <strain evidence="4">Lindley</strain>
    </source>
</reference>
<feature type="domain" description="ShKT" evidence="3">
    <location>
        <begin position="368"/>
        <end position="402"/>
    </location>
</feature>
<dbReference type="WBParaSite" id="GPLIN_000642000">
    <property type="protein sequence ID" value="GPLIN_000642000"/>
    <property type="gene ID" value="GPLIN_000642000"/>
</dbReference>
<organism evidence="4 5">
    <name type="scientific">Globodera pallida</name>
    <name type="common">Potato cyst nematode worm</name>
    <name type="synonym">Heterodera pallida</name>
    <dbReference type="NCBI Taxonomy" id="36090"/>
    <lineage>
        <taxon>Eukaryota</taxon>
        <taxon>Metazoa</taxon>
        <taxon>Ecdysozoa</taxon>
        <taxon>Nematoda</taxon>
        <taxon>Chromadorea</taxon>
        <taxon>Rhabditida</taxon>
        <taxon>Tylenchina</taxon>
        <taxon>Tylenchomorpha</taxon>
        <taxon>Tylenchoidea</taxon>
        <taxon>Heteroderidae</taxon>
        <taxon>Heteroderinae</taxon>
        <taxon>Globodera</taxon>
    </lineage>
</organism>
<keyword evidence="4" id="KW-1185">Reference proteome</keyword>
<proteinExistence type="predicted"/>
<dbReference type="InterPro" id="IPR003582">
    <property type="entry name" value="ShKT_dom"/>
</dbReference>
<feature type="domain" description="ShKT" evidence="3">
    <location>
        <begin position="136"/>
        <end position="170"/>
    </location>
</feature>
<reference evidence="5" key="3">
    <citation type="submission" date="2016-06" db="UniProtKB">
        <authorList>
            <consortium name="WormBaseParasite"/>
        </authorList>
    </citation>
    <scope>IDENTIFICATION</scope>
</reference>
<evidence type="ECO:0000313" key="5">
    <source>
        <dbReference type="WBParaSite" id="GPLIN_000642000"/>
    </source>
</evidence>
<dbReference type="PROSITE" id="PS51670">
    <property type="entry name" value="SHKT"/>
    <property type="match status" value="6"/>
</dbReference>
<dbReference type="Proteomes" id="UP000050741">
    <property type="component" value="Unassembled WGS sequence"/>
</dbReference>
<feature type="region of interest" description="Disordered" evidence="2">
    <location>
        <begin position="496"/>
        <end position="534"/>
    </location>
</feature>
<feature type="disulfide bond" evidence="1">
    <location>
        <begin position="368"/>
        <end position="402"/>
    </location>
</feature>
<evidence type="ECO:0000259" key="3">
    <source>
        <dbReference type="PROSITE" id="PS51670"/>
    </source>
</evidence>
<comment type="caution">
    <text evidence="1">Lacks conserved residue(s) required for the propagation of feature annotation.</text>
</comment>
<feature type="disulfide bond" evidence="1">
    <location>
        <begin position="92"/>
        <end position="126"/>
    </location>
</feature>
<evidence type="ECO:0000256" key="1">
    <source>
        <dbReference type="PROSITE-ProRule" id="PRU01005"/>
    </source>
</evidence>
<name>A0A183C0M7_GLOPA</name>
<accession>A0A183C0M7</accession>
<keyword evidence="1" id="KW-1015">Disulfide bond</keyword>
<evidence type="ECO:0000313" key="4">
    <source>
        <dbReference type="Proteomes" id="UP000050741"/>
    </source>
</evidence>
<feature type="domain" description="ShKT" evidence="3">
    <location>
        <begin position="92"/>
        <end position="126"/>
    </location>
</feature>
<protein>
    <submittedName>
        <fullName evidence="5">ShKT domain-containing protein</fullName>
    </submittedName>
</protein>
<dbReference type="Pfam" id="PF01549">
    <property type="entry name" value="ShK"/>
    <property type="match status" value="6"/>
</dbReference>
<evidence type="ECO:0000256" key="2">
    <source>
        <dbReference type="SAM" id="MobiDB-lite"/>
    </source>
</evidence>
<reference evidence="4" key="2">
    <citation type="submission" date="2014-05" db="EMBL/GenBank/DDBJ databases">
        <title>The genome and life-stage specific transcriptomes of Globodera pallida elucidate key aspects of plant parasitism by a cyst nematode.</title>
        <authorList>
            <person name="Cotton J.A."/>
            <person name="Lilley C.J."/>
            <person name="Jones L.M."/>
            <person name="Kikuchi T."/>
            <person name="Reid A.J."/>
            <person name="Thorpe P."/>
            <person name="Tsai I.J."/>
            <person name="Beasley H."/>
            <person name="Blok V."/>
            <person name="Cock P.J.A."/>
            <person name="Van den Akker S.E."/>
            <person name="Holroyd N."/>
            <person name="Hunt M."/>
            <person name="Mantelin S."/>
            <person name="Naghra H."/>
            <person name="Pain A."/>
            <person name="Palomares-Rius J.E."/>
            <person name="Zarowiecki M."/>
            <person name="Berriman M."/>
            <person name="Jones J.T."/>
            <person name="Urwin P.E."/>
        </authorList>
    </citation>
    <scope>NUCLEOTIDE SEQUENCE [LARGE SCALE GENOMIC DNA]</scope>
    <source>
        <strain evidence="4">Lindley</strain>
    </source>
</reference>
<feature type="domain" description="ShKT" evidence="3">
    <location>
        <begin position="412"/>
        <end position="445"/>
    </location>
</feature>
<dbReference type="SMART" id="SM00254">
    <property type="entry name" value="ShKT"/>
    <property type="match status" value="6"/>
</dbReference>